<reference evidence="2" key="1">
    <citation type="submission" date="2023-10" db="EMBL/GenBank/DDBJ databases">
        <title>Genome assembly of Pristionchus species.</title>
        <authorList>
            <person name="Yoshida K."/>
            <person name="Sommer R.J."/>
        </authorList>
    </citation>
    <scope>NUCLEOTIDE SEQUENCE</scope>
    <source>
        <strain evidence="2">RS5133</strain>
    </source>
</reference>
<name>A0AAV5WNB7_9BILA</name>
<dbReference type="Proteomes" id="UP001432322">
    <property type="component" value="Unassembled WGS sequence"/>
</dbReference>
<feature type="signal peptide" evidence="1">
    <location>
        <begin position="1"/>
        <end position="20"/>
    </location>
</feature>
<evidence type="ECO:0000256" key="1">
    <source>
        <dbReference type="SAM" id="SignalP"/>
    </source>
</evidence>
<dbReference type="AlphaFoldDB" id="A0AAV5WNB7"/>
<proteinExistence type="predicted"/>
<organism evidence="2 3">
    <name type="scientific">Pristionchus fissidentatus</name>
    <dbReference type="NCBI Taxonomy" id="1538716"/>
    <lineage>
        <taxon>Eukaryota</taxon>
        <taxon>Metazoa</taxon>
        <taxon>Ecdysozoa</taxon>
        <taxon>Nematoda</taxon>
        <taxon>Chromadorea</taxon>
        <taxon>Rhabditida</taxon>
        <taxon>Rhabditina</taxon>
        <taxon>Diplogasteromorpha</taxon>
        <taxon>Diplogasteroidea</taxon>
        <taxon>Neodiplogasteridae</taxon>
        <taxon>Pristionchus</taxon>
    </lineage>
</organism>
<protein>
    <submittedName>
        <fullName evidence="2">Uncharacterized protein</fullName>
    </submittedName>
</protein>
<sequence>MASRFITFVLLLTVVALSLGSYEHCRDEPGFEKCADDEIDIIIKDFAKEKWEGEYRTKMNECLTKFC</sequence>
<keyword evidence="1" id="KW-0732">Signal</keyword>
<gene>
    <name evidence="2" type="ORF">PFISCL1PPCAC_24788</name>
</gene>
<feature type="chain" id="PRO_5043585437" evidence="1">
    <location>
        <begin position="21"/>
        <end position="67"/>
    </location>
</feature>
<dbReference type="EMBL" id="BTSY01000006">
    <property type="protein sequence ID" value="GMT33491.1"/>
    <property type="molecule type" value="Genomic_DNA"/>
</dbReference>
<comment type="caution">
    <text evidence="2">The sequence shown here is derived from an EMBL/GenBank/DDBJ whole genome shotgun (WGS) entry which is preliminary data.</text>
</comment>
<evidence type="ECO:0000313" key="2">
    <source>
        <dbReference type="EMBL" id="GMT33491.1"/>
    </source>
</evidence>
<evidence type="ECO:0000313" key="3">
    <source>
        <dbReference type="Proteomes" id="UP001432322"/>
    </source>
</evidence>
<keyword evidence="3" id="KW-1185">Reference proteome</keyword>
<accession>A0AAV5WNB7</accession>